<evidence type="ECO:0000259" key="4">
    <source>
        <dbReference type="Pfam" id="PF09976"/>
    </source>
</evidence>
<dbReference type="Proteomes" id="UP001500067">
    <property type="component" value="Unassembled WGS sequence"/>
</dbReference>
<feature type="repeat" description="TPR" evidence="1">
    <location>
        <begin position="146"/>
        <end position="179"/>
    </location>
</feature>
<comment type="caution">
    <text evidence="5">The sequence shown here is derived from an EMBL/GenBank/DDBJ whole genome shotgun (WGS) entry which is preliminary data.</text>
</comment>
<evidence type="ECO:0000256" key="1">
    <source>
        <dbReference type="PROSITE-ProRule" id="PRU00339"/>
    </source>
</evidence>
<dbReference type="RefSeq" id="WP_345078517.1">
    <property type="nucleotide sequence ID" value="NZ_BAABFA010000005.1"/>
</dbReference>
<evidence type="ECO:0000313" key="6">
    <source>
        <dbReference type="Proteomes" id="UP001500067"/>
    </source>
</evidence>
<evidence type="ECO:0000256" key="3">
    <source>
        <dbReference type="SAM" id="Phobius"/>
    </source>
</evidence>
<evidence type="ECO:0000256" key="2">
    <source>
        <dbReference type="SAM" id="MobiDB-lite"/>
    </source>
</evidence>
<reference evidence="6" key="1">
    <citation type="journal article" date="2019" name="Int. J. Syst. Evol. Microbiol.">
        <title>The Global Catalogue of Microorganisms (GCM) 10K type strain sequencing project: providing services to taxonomists for standard genome sequencing and annotation.</title>
        <authorList>
            <consortium name="The Broad Institute Genomics Platform"/>
            <consortium name="The Broad Institute Genome Sequencing Center for Infectious Disease"/>
            <person name="Wu L."/>
            <person name="Ma J."/>
        </authorList>
    </citation>
    <scope>NUCLEOTIDE SEQUENCE [LARGE SCALE GENOMIC DNA]</scope>
    <source>
        <strain evidence="6">JCM 32105</strain>
    </source>
</reference>
<dbReference type="SUPFAM" id="SSF48452">
    <property type="entry name" value="TPR-like"/>
    <property type="match status" value="1"/>
</dbReference>
<accession>A0ABP8N5H9</accession>
<dbReference type="SMART" id="SM00028">
    <property type="entry name" value="TPR"/>
    <property type="match status" value="3"/>
</dbReference>
<feature type="transmembrane region" description="Helical" evidence="3">
    <location>
        <begin position="38"/>
        <end position="56"/>
    </location>
</feature>
<organism evidence="5 6">
    <name type="scientific">Nemorincola caseinilytica</name>
    <dbReference type="NCBI Taxonomy" id="2054315"/>
    <lineage>
        <taxon>Bacteria</taxon>
        <taxon>Pseudomonadati</taxon>
        <taxon>Bacteroidota</taxon>
        <taxon>Chitinophagia</taxon>
        <taxon>Chitinophagales</taxon>
        <taxon>Chitinophagaceae</taxon>
        <taxon>Nemorincola</taxon>
    </lineage>
</organism>
<feature type="repeat" description="TPR" evidence="1">
    <location>
        <begin position="183"/>
        <end position="216"/>
    </location>
</feature>
<dbReference type="InterPro" id="IPR019734">
    <property type="entry name" value="TPR_rpt"/>
</dbReference>
<keyword evidence="3" id="KW-0812">Transmembrane</keyword>
<feature type="domain" description="Ancillary SecYEG translocon subunit/Cell division coordinator CpoB TPR" evidence="4">
    <location>
        <begin position="40"/>
        <end position="209"/>
    </location>
</feature>
<dbReference type="PROSITE" id="PS50005">
    <property type="entry name" value="TPR"/>
    <property type="match status" value="2"/>
</dbReference>
<dbReference type="InterPro" id="IPR018704">
    <property type="entry name" value="SecYEG/CpoB_TPR"/>
</dbReference>
<keyword evidence="6" id="KW-1185">Reference proteome</keyword>
<evidence type="ECO:0000313" key="5">
    <source>
        <dbReference type="EMBL" id="GAA4461660.1"/>
    </source>
</evidence>
<proteinExistence type="predicted"/>
<dbReference type="EMBL" id="BAABFA010000005">
    <property type="protein sequence ID" value="GAA4461660.1"/>
    <property type="molecule type" value="Genomic_DNA"/>
</dbReference>
<keyword evidence="3" id="KW-1133">Transmembrane helix</keyword>
<dbReference type="Gene3D" id="1.25.40.10">
    <property type="entry name" value="Tetratricopeptide repeat domain"/>
    <property type="match status" value="2"/>
</dbReference>
<protein>
    <submittedName>
        <fullName evidence="5">Tetratricopeptide repeat protein</fullName>
    </submittedName>
</protein>
<dbReference type="InterPro" id="IPR011990">
    <property type="entry name" value="TPR-like_helical_dom_sf"/>
</dbReference>
<dbReference type="Pfam" id="PF09976">
    <property type="entry name" value="TPR_21"/>
    <property type="match status" value="1"/>
</dbReference>
<keyword evidence="3" id="KW-0472">Membrane</keyword>
<keyword evidence="1" id="KW-0802">TPR repeat</keyword>
<sequence length="233" mass="25877">MANSARNLPGVEKETETVYPEVNPMDNLTVAYEKNKKMISTVTTVILVVVVGYFGYMKMYKEPNETKANAAMYWPQLYFQVDSLNQALNGDGKNIGFSKIAQKYSGTPAGNLAHYYAGICYLKMGDNAKAITSFQAFDGGSTMLGRQAAGMLGLAYLESGNNEKAIESFKKATSEKEDGLITPMYLYHMGMAYQATNKANEAKEAFKRIRDEYPRSPQARDMDKELARLGEVN</sequence>
<name>A0ABP8N5H9_9BACT</name>
<feature type="region of interest" description="Disordered" evidence="2">
    <location>
        <begin position="213"/>
        <end position="233"/>
    </location>
</feature>
<gene>
    <name evidence="5" type="ORF">GCM10023093_06680</name>
</gene>